<evidence type="ECO:0000313" key="3">
    <source>
        <dbReference type="Proteomes" id="UP000678499"/>
    </source>
</evidence>
<accession>A0A7R9BW53</accession>
<organism evidence="2">
    <name type="scientific">Notodromas monacha</name>
    <dbReference type="NCBI Taxonomy" id="399045"/>
    <lineage>
        <taxon>Eukaryota</taxon>
        <taxon>Metazoa</taxon>
        <taxon>Ecdysozoa</taxon>
        <taxon>Arthropoda</taxon>
        <taxon>Crustacea</taxon>
        <taxon>Oligostraca</taxon>
        <taxon>Ostracoda</taxon>
        <taxon>Podocopa</taxon>
        <taxon>Podocopida</taxon>
        <taxon>Cypridocopina</taxon>
        <taxon>Cypridoidea</taxon>
        <taxon>Cyprididae</taxon>
        <taxon>Notodromas</taxon>
    </lineage>
</organism>
<name>A0A7R9BW53_9CRUS</name>
<evidence type="ECO:0000256" key="1">
    <source>
        <dbReference type="SAM" id="MobiDB-lite"/>
    </source>
</evidence>
<dbReference type="AlphaFoldDB" id="A0A7R9BW53"/>
<dbReference type="EMBL" id="CAJPEX010002811">
    <property type="protein sequence ID" value="CAG0921509.1"/>
    <property type="molecule type" value="Genomic_DNA"/>
</dbReference>
<sequence length="236" mass="26383">MSRKEDEISQADAEANSGGFPFEAQPAFRPDNIDGVDYWVLTAYFVDPAQVCVGRTSEEFDEFGTGTGLFIVTGPGAMDYDAIPSKQEDAELSEWVYGRCFVSMGEWTIVGTQQWLFGAPRCPKAVIAPDTFKYARERRLPKTPASSGDHFWYRVSPDLDCNEFFPAFLLYNQGELTGFGWAVQGIYESDHVEYPPSFVLNLFMNPVPTCLPGLVDTIGVTTQHIYFNADLFNVIC</sequence>
<keyword evidence="3" id="KW-1185">Reference proteome</keyword>
<gene>
    <name evidence="2" type="ORF">NMOB1V02_LOCUS9004</name>
</gene>
<protein>
    <submittedName>
        <fullName evidence="2">Uncharacterized protein</fullName>
    </submittedName>
</protein>
<proteinExistence type="predicted"/>
<dbReference type="Proteomes" id="UP000678499">
    <property type="component" value="Unassembled WGS sequence"/>
</dbReference>
<reference evidence="2" key="1">
    <citation type="submission" date="2020-11" db="EMBL/GenBank/DDBJ databases">
        <authorList>
            <person name="Tran Van P."/>
        </authorList>
    </citation>
    <scope>NUCLEOTIDE SEQUENCE</scope>
</reference>
<evidence type="ECO:0000313" key="2">
    <source>
        <dbReference type="EMBL" id="CAD7281357.1"/>
    </source>
</evidence>
<dbReference type="OrthoDB" id="6377863at2759"/>
<feature type="region of interest" description="Disordered" evidence="1">
    <location>
        <begin position="1"/>
        <end position="23"/>
    </location>
</feature>
<dbReference type="EMBL" id="OA884848">
    <property type="protein sequence ID" value="CAD7281357.1"/>
    <property type="molecule type" value="Genomic_DNA"/>
</dbReference>